<dbReference type="GO" id="GO:0003677">
    <property type="term" value="F:DNA binding"/>
    <property type="evidence" value="ECO:0007669"/>
    <property type="project" value="UniProtKB-KW"/>
</dbReference>
<protein>
    <submittedName>
        <fullName evidence="6">LysR family transcriptional regulator</fullName>
    </submittedName>
</protein>
<dbReference type="SUPFAM" id="SSF53850">
    <property type="entry name" value="Periplasmic binding protein-like II"/>
    <property type="match status" value="1"/>
</dbReference>
<dbReference type="GO" id="GO:0003700">
    <property type="term" value="F:DNA-binding transcription factor activity"/>
    <property type="evidence" value="ECO:0007669"/>
    <property type="project" value="InterPro"/>
</dbReference>
<keyword evidence="3" id="KW-0238">DNA-binding</keyword>
<dbReference type="Proteomes" id="UP000004622">
    <property type="component" value="Unassembled WGS sequence"/>
</dbReference>
<evidence type="ECO:0000256" key="3">
    <source>
        <dbReference type="ARBA" id="ARBA00023125"/>
    </source>
</evidence>
<dbReference type="EMBL" id="AJXZ01000057">
    <property type="protein sequence ID" value="EIM72241.1"/>
    <property type="molecule type" value="Genomic_DNA"/>
</dbReference>
<dbReference type="InterPro" id="IPR036390">
    <property type="entry name" value="WH_DNA-bd_sf"/>
</dbReference>
<dbReference type="PANTHER" id="PTHR30346:SF0">
    <property type="entry name" value="HCA OPERON TRANSCRIPTIONAL ACTIVATOR HCAR"/>
    <property type="match status" value="1"/>
</dbReference>
<dbReference type="RefSeq" id="WP_007010363.1">
    <property type="nucleotide sequence ID" value="NZ_AJXZ01000057.1"/>
</dbReference>
<dbReference type="Pfam" id="PF00126">
    <property type="entry name" value="HTH_1"/>
    <property type="match status" value="1"/>
</dbReference>
<evidence type="ECO:0000313" key="7">
    <source>
        <dbReference type="Proteomes" id="UP000004622"/>
    </source>
</evidence>
<dbReference type="AlphaFoldDB" id="I5BRN9"/>
<comment type="similarity">
    <text evidence="1">Belongs to the LysR transcriptional regulatory family.</text>
</comment>
<sequence>MNVKQLHYVVALAETGSFRRAAELLNVRQSTVSRAIRDLEDRLGVSLFERNHTGARPTDAGQRFLAGVRPAIEQLESAVLLAAAAGRAEVGVVRIGILTSLASGFLRELIRTYAVQRPGVRLEIREGSRDAHIASVRRHLTDIAFLIDGEHVQHCEASKLWHERIYVALPKDHRLARRRILNWSDLGGESFLVSGFAAGPEVHSFIMRRAGAHGLCLNVSSENVVQETLMNLVGLGLGVTLVSSSRVKVKQPNLAFRPLKDEDASITFRAIWSAGNDNPALRHFISVAHVLAGQVRSGSSDWSPTVLGLANHHRVCRGLR</sequence>
<evidence type="ECO:0000259" key="5">
    <source>
        <dbReference type="PROSITE" id="PS50931"/>
    </source>
</evidence>
<keyword evidence="4" id="KW-0804">Transcription</keyword>
<accession>I5BRN9</accession>
<dbReference type="Gene3D" id="3.40.190.10">
    <property type="entry name" value="Periplasmic binding protein-like II"/>
    <property type="match status" value="2"/>
</dbReference>
<comment type="caution">
    <text evidence="6">The sequence shown here is derived from an EMBL/GenBank/DDBJ whole genome shotgun (WGS) entry which is preliminary data.</text>
</comment>
<evidence type="ECO:0000256" key="2">
    <source>
        <dbReference type="ARBA" id="ARBA00023015"/>
    </source>
</evidence>
<evidence type="ECO:0000313" key="6">
    <source>
        <dbReference type="EMBL" id="EIM72241.1"/>
    </source>
</evidence>
<organism evidence="6 7">
    <name type="scientific">Nitratireductor aquibiodomus RA22</name>
    <dbReference type="NCBI Taxonomy" id="1189611"/>
    <lineage>
        <taxon>Bacteria</taxon>
        <taxon>Pseudomonadati</taxon>
        <taxon>Pseudomonadota</taxon>
        <taxon>Alphaproteobacteria</taxon>
        <taxon>Hyphomicrobiales</taxon>
        <taxon>Phyllobacteriaceae</taxon>
        <taxon>Nitratireductor</taxon>
    </lineage>
</organism>
<proteinExistence type="inferred from homology"/>
<dbReference type="SUPFAM" id="SSF46785">
    <property type="entry name" value="Winged helix' DNA-binding domain"/>
    <property type="match status" value="1"/>
</dbReference>
<dbReference type="PANTHER" id="PTHR30346">
    <property type="entry name" value="TRANSCRIPTIONAL DUAL REGULATOR HCAR-RELATED"/>
    <property type="match status" value="1"/>
</dbReference>
<evidence type="ECO:0000256" key="4">
    <source>
        <dbReference type="ARBA" id="ARBA00023163"/>
    </source>
</evidence>
<gene>
    <name evidence="6" type="ORF">A33O_20725</name>
</gene>
<dbReference type="OrthoDB" id="7216893at2"/>
<dbReference type="GO" id="GO:0032993">
    <property type="term" value="C:protein-DNA complex"/>
    <property type="evidence" value="ECO:0007669"/>
    <property type="project" value="TreeGrafter"/>
</dbReference>
<keyword evidence="2" id="KW-0805">Transcription regulation</keyword>
<feature type="domain" description="HTH lysR-type" evidence="5">
    <location>
        <begin position="1"/>
        <end position="58"/>
    </location>
</feature>
<name>I5BRN9_9HYPH</name>
<reference evidence="6 7" key="1">
    <citation type="journal article" date="2012" name="J. Bacteriol.">
        <title>Genome Sequence of Nitratireductor aquibiodomus Strain RA22.</title>
        <authorList>
            <person name="Singh A."/>
            <person name="Jangir P.K."/>
            <person name="Kumari C."/>
            <person name="Sharma R."/>
        </authorList>
    </citation>
    <scope>NUCLEOTIDE SEQUENCE [LARGE SCALE GENOMIC DNA]</scope>
    <source>
        <strain evidence="6 7">RA22</strain>
    </source>
</reference>
<dbReference type="Gene3D" id="1.10.10.10">
    <property type="entry name" value="Winged helix-like DNA-binding domain superfamily/Winged helix DNA-binding domain"/>
    <property type="match status" value="1"/>
</dbReference>
<dbReference type="InterPro" id="IPR000847">
    <property type="entry name" value="LysR_HTH_N"/>
</dbReference>
<dbReference type="Pfam" id="PF03466">
    <property type="entry name" value="LysR_substrate"/>
    <property type="match status" value="1"/>
</dbReference>
<dbReference type="CDD" id="cd08414">
    <property type="entry name" value="PBP2_LTTR_aromatics_like"/>
    <property type="match status" value="1"/>
</dbReference>
<evidence type="ECO:0000256" key="1">
    <source>
        <dbReference type="ARBA" id="ARBA00009437"/>
    </source>
</evidence>
<dbReference type="InterPro" id="IPR005119">
    <property type="entry name" value="LysR_subst-bd"/>
</dbReference>
<dbReference type="FunFam" id="1.10.10.10:FF:000001">
    <property type="entry name" value="LysR family transcriptional regulator"/>
    <property type="match status" value="1"/>
</dbReference>
<dbReference type="PROSITE" id="PS50931">
    <property type="entry name" value="HTH_LYSR"/>
    <property type="match status" value="1"/>
</dbReference>
<dbReference type="PRINTS" id="PR00039">
    <property type="entry name" value="HTHLYSR"/>
</dbReference>
<dbReference type="InterPro" id="IPR036388">
    <property type="entry name" value="WH-like_DNA-bd_sf"/>
</dbReference>